<evidence type="ECO:0000259" key="10">
    <source>
        <dbReference type="Pfam" id="PF01490"/>
    </source>
</evidence>
<keyword evidence="8" id="KW-0968">Cytoplasmic vesicle</keyword>
<reference evidence="12" key="1">
    <citation type="submission" date="2025-08" db="UniProtKB">
        <authorList>
            <consortium name="RefSeq"/>
        </authorList>
    </citation>
    <scope>IDENTIFICATION</scope>
</reference>
<keyword evidence="4 9" id="KW-0812">Transmembrane</keyword>
<dbReference type="PANTHER" id="PTHR22950:SF689">
    <property type="entry name" value="VESICULAR INHIBITORY AMINO ACID TRANSPORTER"/>
    <property type="match status" value="1"/>
</dbReference>
<evidence type="ECO:0000256" key="6">
    <source>
        <dbReference type="ARBA" id="ARBA00022989"/>
    </source>
</evidence>
<feature type="transmembrane region" description="Helical" evidence="9">
    <location>
        <begin position="366"/>
        <end position="390"/>
    </location>
</feature>
<evidence type="ECO:0000256" key="3">
    <source>
        <dbReference type="ARBA" id="ARBA00022448"/>
    </source>
</evidence>
<feature type="domain" description="Amino acid transporter transmembrane" evidence="10">
    <location>
        <begin position="145"/>
        <end position="517"/>
    </location>
</feature>
<gene>
    <name evidence="12" type="primary">LOC105843308</name>
</gene>
<feature type="transmembrane region" description="Helical" evidence="9">
    <location>
        <begin position="289"/>
        <end position="313"/>
    </location>
</feature>
<evidence type="ECO:0000256" key="7">
    <source>
        <dbReference type="ARBA" id="ARBA00023136"/>
    </source>
</evidence>
<comment type="subcellular location">
    <subcellularLocation>
        <location evidence="1">Cytoplasmic vesicle membrane</location>
        <topology evidence="1">Multi-pass membrane protein</topology>
    </subcellularLocation>
</comment>
<evidence type="ECO:0000313" key="11">
    <source>
        <dbReference type="Proteomes" id="UP001652625"/>
    </source>
</evidence>
<dbReference type="RefSeq" id="XP_065672057.1">
    <property type="nucleotide sequence ID" value="XM_065815985.1"/>
</dbReference>
<evidence type="ECO:0000256" key="1">
    <source>
        <dbReference type="ARBA" id="ARBA00004439"/>
    </source>
</evidence>
<dbReference type="PANTHER" id="PTHR22950">
    <property type="entry name" value="AMINO ACID TRANSPORTER"/>
    <property type="match status" value="1"/>
</dbReference>
<dbReference type="InterPro" id="IPR013057">
    <property type="entry name" value="AA_transpt_TM"/>
</dbReference>
<feature type="transmembrane region" description="Helical" evidence="9">
    <location>
        <begin position="231"/>
        <end position="251"/>
    </location>
</feature>
<feature type="transmembrane region" description="Helical" evidence="9">
    <location>
        <begin position="334"/>
        <end position="354"/>
    </location>
</feature>
<feature type="transmembrane region" description="Helical" evidence="9">
    <location>
        <begin position="263"/>
        <end position="283"/>
    </location>
</feature>
<feature type="transmembrane region" description="Helical" evidence="9">
    <location>
        <begin position="411"/>
        <end position="432"/>
    </location>
</feature>
<keyword evidence="7 9" id="KW-0472">Membrane</keyword>
<keyword evidence="11" id="KW-1185">Reference proteome</keyword>
<feature type="transmembrane region" description="Helical" evidence="9">
    <location>
        <begin position="481"/>
        <end position="502"/>
    </location>
</feature>
<evidence type="ECO:0000256" key="9">
    <source>
        <dbReference type="SAM" id="Phobius"/>
    </source>
</evidence>
<dbReference type="Pfam" id="PF01490">
    <property type="entry name" value="Aa_trans"/>
    <property type="match status" value="1"/>
</dbReference>
<dbReference type="Proteomes" id="UP001652625">
    <property type="component" value="Chromosome 13"/>
</dbReference>
<keyword evidence="5" id="KW-0532">Neurotransmitter transport</keyword>
<accession>A0ABM4DCC3</accession>
<keyword evidence="6 9" id="KW-1133">Transmembrane helix</keyword>
<protein>
    <submittedName>
        <fullName evidence="12">Vesicular GABA transporter isoform X2</fullName>
    </submittedName>
</protein>
<comment type="similarity">
    <text evidence="2">Belongs to the amino acid/polyamine transporter 2 family.</text>
</comment>
<evidence type="ECO:0000256" key="2">
    <source>
        <dbReference type="ARBA" id="ARBA00008066"/>
    </source>
</evidence>
<evidence type="ECO:0000256" key="5">
    <source>
        <dbReference type="ARBA" id="ARBA00022775"/>
    </source>
</evidence>
<organism evidence="11 12">
    <name type="scientific">Hydra vulgaris</name>
    <name type="common">Hydra</name>
    <name type="synonym">Hydra attenuata</name>
    <dbReference type="NCBI Taxonomy" id="6087"/>
    <lineage>
        <taxon>Eukaryota</taxon>
        <taxon>Metazoa</taxon>
        <taxon>Cnidaria</taxon>
        <taxon>Hydrozoa</taxon>
        <taxon>Hydroidolina</taxon>
        <taxon>Anthoathecata</taxon>
        <taxon>Aplanulata</taxon>
        <taxon>Hydridae</taxon>
        <taxon>Hydra</taxon>
    </lineage>
</organism>
<feature type="transmembrane region" description="Helical" evidence="9">
    <location>
        <begin position="168"/>
        <end position="188"/>
    </location>
</feature>
<proteinExistence type="inferred from homology"/>
<evidence type="ECO:0000313" key="12">
    <source>
        <dbReference type="RefSeq" id="XP_065672057.1"/>
    </source>
</evidence>
<evidence type="ECO:0000256" key="8">
    <source>
        <dbReference type="ARBA" id="ARBA00023329"/>
    </source>
</evidence>
<keyword evidence="3" id="KW-0813">Transport</keyword>
<name>A0ABM4DCC3_HYDVU</name>
<evidence type="ECO:0000256" key="4">
    <source>
        <dbReference type="ARBA" id="ARBA00022692"/>
    </source>
</evidence>
<sequence>MAHRFRTISPPKSQTVIPEELKKSALYEEIPLERLQPIFTISSNELPDISYSSDASQTTIPSYTGAFKIQNTTTSYSSIPLITDAERNISVFLPTISITPRAQIALGSCSSISENEENEVQNKERTTIYQESSCQEKYCSYNNNVSVFITAWNILPTLQGSSVFTMPYAVAIGGYAVLAAIILISYLANITAIMLIDCFYEFTPQCGAKKRVRKSYADVMKAVWGENGAKILTGILVFHMFTESVTSMLLLEKSAFVLLKPYTNVSFIILTCIFSVLIYPTLFVSKLTILAYFSMTSAFAIIIGTITLIFVCIQQSNKWIPHFRQLPFITLNNFPLAISIVVFSCASHIVIPQVEGSMRDKKKFPRLLYILYGVSSIIKVFVGMTGAITFGSDTDSILTIDVGKVNRNASFLCGVSLSLYALFNYPLCMFSVCDYVDSFVENTKISNDNKLFYLWLAFTRLFLVSSSVSIGLLVPYFGIILAIKGCLIGTCLIFVFPCYFYMKLKWNELTIFNKIKGITILTTGTIIGVVNNRRRNERNRLRRDEINHLQNERNRLNQDEVNRGQNERNRLDRDNVNCRQNERNRLYRSEVNRRQNVRRSVGQE</sequence>
<feature type="transmembrane region" description="Helical" evidence="9">
    <location>
        <begin position="452"/>
        <end position="474"/>
    </location>
</feature>
<dbReference type="GeneID" id="105843308"/>